<dbReference type="EMBL" id="CM037152">
    <property type="protein sequence ID" value="KAH7836181.1"/>
    <property type="molecule type" value="Genomic_DNA"/>
</dbReference>
<keyword evidence="2" id="KW-1185">Reference proteome</keyword>
<reference evidence="1 2" key="1">
    <citation type="journal article" date="2021" name="Hortic Res">
        <title>High-quality reference genome and annotation aids understanding of berry development for evergreen blueberry (Vaccinium darrowii).</title>
        <authorList>
            <person name="Yu J."/>
            <person name="Hulse-Kemp A.M."/>
            <person name="Babiker E."/>
            <person name="Staton M."/>
        </authorList>
    </citation>
    <scope>NUCLEOTIDE SEQUENCE [LARGE SCALE GENOMIC DNA]</scope>
    <source>
        <strain evidence="2">cv. NJ 8807/NJ 8810</strain>
        <tissue evidence="1">Young leaf</tissue>
    </source>
</reference>
<dbReference type="Proteomes" id="UP000828048">
    <property type="component" value="Chromosome 2"/>
</dbReference>
<proteinExistence type="predicted"/>
<protein>
    <submittedName>
        <fullName evidence="1">Uncharacterized protein</fullName>
    </submittedName>
</protein>
<comment type="caution">
    <text evidence="1">The sequence shown here is derived from an EMBL/GenBank/DDBJ whole genome shotgun (WGS) entry which is preliminary data.</text>
</comment>
<sequence length="643" mass="71775">MFYSQCLLSKKGTLRTIWVAAHCLKRVKKDQVAQTNISSSVEKILADEVPVVSYRVLGYLLLGVVRIFSKKVQYLFHDCRHVLVKVKDFAGNKKSNIHIEAVCAPSLSITRPKRLELDTFDLQILEDGSRMNVGPDEDIVLADAWKHVGSGYCLLDKYHCEEDAEHFETCSTAYTSVKDVLSPYTMGNDAGASQSHDLTNSEASVEKLRGNYFSLEERLEPMSFCEFDEEPDLDRQCGENQETEIEQMEMCSAKNVTLDGQESQDTLKSFAEEQTMDAEQLRPAEVMSSETGMCPSITKDRPISIAEEQTMDAEQLRPAELMSSETGMRPSIMKDRPISITVDVSPPSKCPNASGATTPEFMVVKTPAIREPARVSRKRKCLFDDIIVLPNKVVKENIDDSSDLVCKRRKVPHTHLQTWKAHKIANLPHTFLEPLFPSEFSLELRSLSSKMKVKSPEAVEPVEAPEKIGEIGSPAVQRTPPAVQRTPNDADIAPSTPATCTASSRLHEFRENTSSDTVGPASPFANTESVLSTNEDAEFDIGLINEVTNSSEGDEWSNRTGLLVNRKLARYLCRTFLNTKKRGGDAVVNLLPVLKRKTKSENARLFYEILALKTGGYIDVKQHAPYEEILILETPKLKECCES</sequence>
<evidence type="ECO:0000313" key="1">
    <source>
        <dbReference type="EMBL" id="KAH7836181.1"/>
    </source>
</evidence>
<gene>
    <name evidence="1" type="ORF">Vadar_033487</name>
</gene>
<organism evidence="1 2">
    <name type="scientific">Vaccinium darrowii</name>
    <dbReference type="NCBI Taxonomy" id="229202"/>
    <lineage>
        <taxon>Eukaryota</taxon>
        <taxon>Viridiplantae</taxon>
        <taxon>Streptophyta</taxon>
        <taxon>Embryophyta</taxon>
        <taxon>Tracheophyta</taxon>
        <taxon>Spermatophyta</taxon>
        <taxon>Magnoliopsida</taxon>
        <taxon>eudicotyledons</taxon>
        <taxon>Gunneridae</taxon>
        <taxon>Pentapetalae</taxon>
        <taxon>asterids</taxon>
        <taxon>Ericales</taxon>
        <taxon>Ericaceae</taxon>
        <taxon>Vaccinioideae</taxon>
        <taxon>Vaccinieae</taxon>
        <taxon>Vaccinium</taxon>
    </lineage>
</organism>
<accession>A0ACB7X659</accession>
<name>A0ACB7X659_9ERIC</name>
<evidence type="ECO:0000313" key="2">
    <source>
        <dbReference type="Proteomes" id="UP000828048"/>
    </source>
</evidence>